<proteinExistence type="predicted"/>
<dbReference type="AlphaFoldDB" id="A0A183I4V3"/>
<dbReference type="Proteomes" id="UP000267606">
    <property type="component" value="Unassembled WGS sequence"/>
</dbReference>
<dbReference type="WBParaSite" id="OFLC_0001477601-mRNA-1">
    <property type="protein sequence ID" value="OFLC_0001477601-mRNA-1"/>
    <property type="gene ID" value="OFLC_0001477601"/>
</dbReference>
<reference evidence="3" key="1">
    <citation type="submission" date="2016-06" db="UniProtKB">
        <authorList>
            <consortium name="WormBaseParasite"/>
        </authorList>
    </citation>
    <scope>IDENTIFICATION</scope>
</reference>
<sequence length="150" mass="16978">MSPFWICIVANLPPSADFLLYKGYPSFPVTMLDTNARGYRLEHFRSIMHGKFGFSIPQNPCIIFFVTTLYKSLSTSELCISAHITSSISFEPVTGVIDRKISGYTYIETLAYSNATLFQNSNQSVSLKRCVEMNNVDATNKLTYFYLSHL</sequence>
<dbReference type="EMBL" id="UZAJ01041170">
    <property type="protein sequence ID" value="VDP18651.1"/>
    <property type="molecule type" value="Genomic_DNA"/>
</dbReference>
<keyword evidence="2" id="KW-1185">Reference proteome</keyword>
<protein>
    <submittedName>
        <fullName evidence="3">Secreted protein</fullName>
    </submittedName>
</protein>
<evidence type="ECO:0000313" key="2">
    <source>
        <dbReference type="Proteomes" id="UP000267606"/>
    </source>
</evidence>
<reference evidence="1 2" key="2">
    <citation type="submission" date="2018-11" db="EMBL/GenBank/DDBJ databases">
        <authorList>
            <consortium name="Pathogen Informatics"/>
        </authorList>
    </citation>
    <scope>NUCLEOTIDE SEQUENCE [LARGE SCALE GENOMIC DNA]</scope>
</reference>
<gene>
    <name evidence="1" type="ORF">OFLC_LOCUS14765</name>
</gene>
<evidence type="ECO:0000313" key="1">
    <source>
        <dbReference type="EMBL" id="VDP18651.1"/>
    </source>
</evidence>
<evidence type="ECO:0000313" key="3">
    <source>
        <dbReference type="WBParaSite" id="OFLC_0001477601-mRNA-1"/>
    </source>
</evidence>
<name>A0A183I4V3_9BILA</name>
<organism evidence="3">
    <name type="scientific">Onchocerca flexuosa</name>
    <dbReference type="NCBI Taxonomy" id="387005"/>
    <lineage>
        <taxon>Eukaryota</taxon>
        <taxon>Metazoa</taxon>
        <taxon>Ecdysozoa</taxon>
        <taxon>Nematoda</taxon>
        <taxon>Chromadorea</taxon>
        <taxon>Rhabditida</taxon>
        <taxon>Spirurina</taxon>
        <taxon>Spiruromorpha</taxon>
        <taxon>Filarioidea</taxon>
        <taxon>Onchocercidae</taxon>
        <taxon>Onchocerca</taxon>
    </lineage>
</organism>
<accession>A0A183I4V3</accession>